<dbReference type="GO" id="GO:0008817">
    <property type="term" value="F:corrinoid adenosyltransferase activity"/>
    <property type="evidence" value="ECO:0007669"/>
    <property type="project" value="InterPro"/>
</dbReference>
<proteinExistence type="predicted"/>
<organism evidence="1 2">
    <name type="scientific">candidate division TA06 bacterium SM23_40</name>
    <dbReference type="NCBI Taxonomy" id="1703774"/>
    <lineage>
        <taxon>Bacteria</taxon>
        <taxon>Bacteria division TA06</taxon>
    </lineage>
</organism>
<dbReference type="InterPro" id="IPR027417">
    <property type="entry name" value="P-loop_NTPase"/>
</dbReference>
<dbReference type="PIRSF" id="PIRSF015617">
    <property type="entry name" value="Adensltrnsf_CobA"/>
    <property type="match status" value="1"/>
</dbReference>
<dbReference type="SUPFAM" id="SSF52540">
    <property type="entry name" value="P-loop containing nucleoside triphosphate hydrolases"/>
    <property type="match status" value="1"/>
</dbReference>
<dbReference type="PANTHER" id="PTHR46638">
    <property type="entry name" value="CORRINOID ADENOSYLTRANSFERASE"/>
    <property type="match status" value="1"/>
</dbReference>
<name>A0A0S8GG44_UNCT6</name>
<dbReference type="PANTHER" id="PTHR46638:SF1">
    <property type="entry name" value="CORRINOID ADENOSYLTRANSFERASE"/>
    <property type="match status" value="1"/>
</dbReference>
<reference evidence="1 2" key="1">
    <citation type="journal article" date="2015" name="Microbiome">
        <title>Genomic resolution of linkages in carbon, nitrogen, and sulfur cycling among widespread estuary sediment bacteria.</title>
        <authorList>
            <person name="Baker B.J."/>
            <person name="Lazar C.S."/>
            <person name="Teske A.P."/>
            <person name="Dick G.J."/>
        </authorList>
    </citation>
    <scope>NUCLEOTIDE SEQUENCE [LARGE SCALE GENOMIC DNA]</scope>
    <source>
        <strain evidence="1">SM23_40</strain>
    </source>
</reference>
<accession>A0A0S8GG44</accession>
<dbReference type="CDD" id="cd00561">
    <property type="entry name" value="CobA_ACA"/>
    <property type="match status" value="1"/>
</dbReference>
<dbReference type="Pfam" id="PF02572">
    <property type="entry name" value="CobA_CobO_BtuR"/>
    <property type="match status" value="1"/>
</dbReference>
<dbReference type="Gene3D" id="3.40.50.300">
    <property type="entry name" value="P-loop containing nucleotide triphosphate hydrolases"/>
    <property type="match status" value="1"/>
</dbReference>
<comment type="caution">
    <text evidence="1">The sequence shown here is derived from an EMBL/GenBank/DDBJ whole genome shotgun (WGS) entry which is preliminary data.</text>
</comment>
<evidence type="ECO:0000313" key="2">
    <source>
        <dbReference type="Proteomes" id="UP000051717"/>
    </source>
</evidence>
<dbReference type="NCBIfam" id="TIGR00708">
    <property type="entry name" value="cobA"/>
    <property type="match status" value="1"/>
</dbReference>
<keyword evidence="1" id="KW-0808">Transferase</keyword>
<dbReference type="EMBL" id="LJUI01000007">
    <property type="protein sequence ID" value="KPK71163.1"/>
    <property type="molecule type" value="Genomic_DNA"/>
</dbReference>
<gene>
    <name evidence="1" type="ORF">AMJ82_01725</name>
</gene>
<dbReference type="Proteomes" id="UP000051717">
    <property type="component" value="Unassembled WGS sequence"/>
</dbReference>
<dbReference type="GO" id="GO:0005524">
    <property type="term" value="F:ATP binding"/>
    <property type="evidence" value="ECO:0007669"/>
    <property type="project" value="InterPro"/>
</dbReference>
<dbReference type="GO" id="GO:0009236">
    <property type="term" value="P:cobalamin biosynthetic process"/>
    <property type="evidence" value="ECO:0007669"/>
    <property type="project" value="InterPro"/>
</dbReference>
<protein>
    <submittedName>
        <fullName evidence="1">Cob(I)yrinic acid a,c-diamide adenosyltransferase</fullName>
    </submittedName>
</protein>
<evidence type="ECO:0000313" key="1">
    <source>
        <dbReference type="EMBL" id="KPK71163.1"/>
    </source>
</evidence>
<dbReference type="AlphaFoldDB" id="A0A0S8GG44"/>
<sequence>MSPLSRGTVQVYTGKGKGKTTAALGAAVRALGHGFTVCMIQFMKGDPNYGELLLAEKIPGFTIVQSGLPTFVAKGNPGKEDLRLAREGMKLARDAVTGGEYDIVILDEINVAIDYGLVSVKDVVDLIDVKPLRVEMILTGRYAPSEIIERADLVSEVREVKHHYHSGLEAREGVEY</sequence>
<dbReference type="InterPro" id="IPR003724">
    <property type="entry name" value="CblAdoTrfase_CobA"/>
</dbReference>
<dbReference type="PATRIC" id="fig|1703774.3.peg.69"/>